<proteinExistence type="predicted"/>
<sequence length="109" mass="11650">MRPVMHAYTAFAAALCVGGFLLGGGLLVTALVLAGLATLTWHVAAASRPRPRWRGAAAGRADRRPVGPVTRLRPASGMRIRDERDADVVHDEGRKGEGVEDLMEAEPPR</sequence>
<comment type="caution">
    <text evidence="2">The sequence shown here is derived from an EMBL/GenBank/DDBJ whole genome shotgun (WGS) entry which is preliminary data.</text>
</comment>
<reference evidence="3" key="1">
    <citation type="submission" date="2016-11" db="EMBL/GenBank/DDBJ databases">
        <authorList>
            <person name="Jaros S."/>
            <person name="Januszkiewicz K."/>
            <person name="Wedrychowicz H."/>
        </authorList>
    </citation>
    <scope>NUCLEOTIDE SEQUENCE [LARGE SCALE GENOMIC DNA]</scope>
    <source>
        <strain evidence="3">CGMCC 4.3555</strain>
    </source>
</reference>
<dbReference type="EMBL" id="FRBK01000003">
    <property type="protein sequence ID" value="SHL28441.1"/>
    <property type="molecule type" value="Genomic_DNA"/>
</dbReference>
<evidence type="ECO:0000313" key="3">
    <source>
        <dbReference type="Proteomes" id="UP000184388"/>
    </source>
</evidence>
<accession>A0A9X8MPN1</accession>
<name>A0A9X8MPN1_9ACTN</name>
<feature type="region of interest" description="Disordered" evidence="1">
    <location>
        <begin position="52"/>
        <end position="109"/>
    </location>
</feature>
<protein>
    <submittedName>
        <fullName evidence="2">Uncharacterized protein</fullName>
    </submittedName>
</protein>
<feature type="compositionally biased region" description="Basic and acidic residues" evidence="1">
    <location>
        <begin position="79"/>
        <end position="98"/>
    </location>
</feature>
<dbReference type="Proteomes" id="UP000184388">
    <property type="component" value="Unassembled WGS sequence"/>
</dbReference>
<dbReference type="AlphaFoldDB" id="A0A9X8MPN1"/>
<gene>
    <name evidence="2" type="ORF">SAMN05216268_103469</name>
</gene>
<organism evidence="2 3">
    <name type="scientific">Streptomyces yunnanensis</name>
    <dbReference type="NCBI Taxonomy" id="156453"/>
    <lineage>
        <taxon>Bacteria</taxon>
        <taxon>Bacillati</taxon>
        <taxon>Actinomycetota</taxon>
        <taxon>Actinomycetes</taxon>
        <taxon>Kitasatosporales</taxon>
        <taxon>Streptomycetaceae</taxon>
        <taxon>Streptomyces</taxon>
    </lineage>
</organism>
<evidence type="ECO:0000256" key="1">
    <source>
        <dbReference type="SAM" id="MobiDB-lite"/>
    </source>
</evidence>
<evidence type="ECO:0000313" key="2">
    <source>
        <dbReference type="EMBL" id="SHL28441.1"/>
    </source>
</evidence>
<feature type="compositionally biased region" description="Acidic residues" evidence="1">
    <location>
        <begin position="99"/>
        <end position="109"/>
    </location>
</feature>